<feature type="signal peptide" evidence="3">
    <location>
        <begin position="1"/>
        <end position="27"/>
    </location>
</feature>
<accession>A0ABT1XAC4</accession>
<name>A0ABT1XAC4_9PROT</name>
<protein>
    <submittedName>
        <fullName evidence="4">Uncharacterized protein</fullName>
    </submittedName>
</protein>
<keyword evidence="3" id="KW-0732">Signal</keyword>
<comment type="caution">
    <text evidence="4">The sequence shown here is derived from an EMBL/GenBank/DDBJ whole genome shotgun (WGS) entry which is preliminary data.</text>
</comment>
<evidence type="ECO:0000313" key="5">
    <source>
        <dbReference type="Proteomes" id="UP001524642"/>
    </source>
</evidence>
<organism evidence="4 5">
    <name type="scientific">Roseomonas populi</name>
    <dbReference type="NCBI Taxonomy" id="3121582"/>
    <lineage>
        <taxon>Bacteria</taxon>
        <taxon>Pseudomonadati</taxon>
        <taxon>Pseudomonadota</taxon>
        <taxon>Alphaproteobacteria</taxon>
        <taxon>Acetobacterales</taxon>
        <taxon>Roseomonadaceae</taxon>
        <taxon>Roseomonas</taxon>
    </lineage>
</organism>
<feature type="region of interest" description="Disordered" evidence="1">
    <location>
        <begin position="49"/>
        <end position="79"/>
    </location>
</feature>
<evidence type="ECO:0000313" key="4">
    <source>
        <dbReference type="EMBL" id="MCR0984706.1"/>
    </source>
</evidence>
<evidence type="ECO:0000256" key="2">
    <source>
        <dbReference type="SAM" id="Phobius"/>
    </source>
</evidence>
<keyword evidence="2" id="KW-0812">Transmembrane</keyword>
<dbReference type="Proteomes" id="UP001524642">
    <property type="component" value="Unassembled WGS sequence"/>
</dbReference>
<evidence type="ECO:0000256" key="3">
    <source>
        <dbReference type="SAM" id="SignalP"/>
    </source>
</evidence>
<keyword evidence="2" id="KW-1133">Transmembrane helix</keyword>
<dbReference type="EMBL" id="JANJOU010000023">
    <property type="protein sequence ID" value="MCR0984706.1"/>
    <property type="molecule type" value="Genomic_DNA"/>
</dbReference>
<keyword evidence="2" id="KW-0472">Membrane</keyword>
<feature type="chain" id="PRO_5046349550" evidence="3">
    <location>
        <begin position="28"/>
        <end position="123"/>
    </location>
</feature>
<keyword evidence="5" id="KW-1185">Reference proteome</keyword>
<reference evidence="4 5" key="1">
    <citation type="submission" date="2022-06" db="EMBL/GenBank/DDBJ databases">
        <title>Roseomonas CN29.</title>
        <authorList>
            <person name="Cheng Y."/>
            <person name="He X."/>
        </authorList>
    </citation>
    <scope>NUCLEOTIDE SEQUENCE [LARGE SCALE GENOMIC DNA]</scope>
    <source>
        <strain evidence="4 5">CN29</strain>
    </source>
</reference>
<sequence>MHRGSITRSGPVALAVAALLLPPLAPAARAQGEIRSVVVPAEGAVVIPPRGTPRLAARPASAGAGVPISPGGTATRSPVLLPDTGTGLAAPILGFALPAIAGALLGGTIAGSKSGSSAPARTR</sequence>
<feature type="transmembrane region" description="Helical" evidence="2">
    <location>
        <begin position="88"/>
        <end position="111"/>
    </location>
</feature>
<gene>
    <name evidence="4" type="ORF">NRP21_21845</name>
</gene>
<evidence type="ECO:0000256" key="1">
    <source>
        <dbReference type="SAM" id="MobiDB-lite"/>
    </source>
</evidence>
<dbReference type="RefSeq" id="WP_257718361.1">
    <property type="nucleotide sequence ID" value="NZ_JANJOU010000023.1"/>
</dbReference>
<proteinExistence type="predicted"/>